<evidence type="ECO:0000256" key="6">
    <source>
        <dbReference type="ARBA" id="ARBA00023014"/>
    </source>
</evidence>
<comment type="cofactor">
    <cofactor evidence="1">
        <name>[4Fe-4S] cluster</name>
        <dbReference type="ChEBI" id="CHEBI:49883"/>
    </cofactor>
</comment>
<dbReference type="Pfam" id="PF13186">
    <property type="entry name" value="SPASM"/>
    <property type="match status" value="1"/>
</dbReference>
<dbReference type="SFLD" id="SFLDG01384">
    <property type="entry name" value="thioether_bond_formation_requi"/>
    <property type="match status" value="1"/>
</dbReference>
<keyword evidence="3" id="KW-0949">S-adenosyl-L-methionine</keyword>
<proteinExistence type="predicted"/>
<keyword evidence="2" id="KW-0004">4Fe-4S</keyword>
<accession>A0ABT1RUY2</accession>
<organism evidence="8 9">
    <name type="scientific">Neglectibacter timonensis</name>
    <dbReference type="NCBI Taxonomy" id="1776382"/>
    <lineage>
        <taxon>Bacteria</taxon>
        <taxon>Bacillati</taxon>
        <taxon>Bacillota</taxon>
        <taxon>Clostridia</taxon>
        <taxon>Eubacteriales</taxon>
        <taxon>Oscillospiraceae</taxon>
        <taxon>Neglectibacter</taxon>
    </lineage>
</organism>
<dbReference type="GeneID" id="90532235"/>
<evidence type="ECO:0000256" key="2">
    <source>
        <dbReference type="ARBA" id="ARBA00022485"/>
    </source>
</evidence>
<evidence type="ECO:0000256" key="3">
    <source>
        <dbReference type="ARBA" id="ARBA00022691"/>
    </source>
</evidence>
<dbReference type="CDD" id="cd01335">
    <property type="entry name" value="Radical_SAM"/>
    <property type="match status" value="1"/>
</dbReference>
<keyword evidence="6" id="KW-0411">Iron-sulfur</keyword>
<reference evidence="8 9" key="1">
    <citation type="submission" date="2022-06" db="EMBL/GenBank/DDBJ databases">
        <title>Isolation of gut microbiota from human fecal samples.</title>
        <authorList>
            <person name="Pamer E.G."/>
            <person name="Barat B."/>
            <person name="Waligurski E."/>
            <person name="Medina S."/>
            <person name="Paddock L."/>
            <person name="Mostad J."/>
        </authorList>
    </citation>
    <scope>NUCLEOTIDE SEQUENCE [LARGE SCALE GENOMIC DNA]</scope>
    <source>
        <strain evidence="8 9">DFI.9.73</strain>
    </source>
</reference>
<dbReference type="InterPro" id="IPR023885">
    <property type="entry name" value="4Fe4S-binding_SPASM_dom"/>
</dbReference>
<dbReference type="SFLD" id="SFLDG01386">
    <property type="entry name" value="main_SPASM_domain-containing"/>
    <property type="match status" value="1"/>
</dbReference>
<evidence type="ECO:0000256" key="5">
    <source>
        <dbReference type="ARBA" id="ARBA00023004"/>
    </source>
</evidence>
<dbReference type="InterPro" id="IPR023867">
    <property type="entry name" value="Sulphatase_maturase_rSAM"/>
</dbReference>
<evidence type="ECO:0000313" key="8">
    <source>
        <dbReference type="EMBL" id="MCQ4838480.1"/>
    </source>
</evidence>
<dbReference type="Pfam" id="PF04055">
    <property type="entry name" value="Radical_SAM"/>
    <property type="match status" value="1"/>
</dbReference>
<dbReference type="PANTHER" id="PTHR43273:SF8">
    <property type="entry name" value="RADICAL SAM DOMAIN PROTEIN"/>
    <property type="match status" value="1"/>
</dbReference>
<dbReference type="InterPro" id="IPR024025">
    <property type="entry name" value="SCIFF_rSAM_maturase"/>
</dbReference>
<dbReference type="SFLD" id="SFLDG01067">
    <property type="entry name" value="SPASM/twitch_domain_containing"/>
    <property type="match status" value="1"/>
</dbReference>
<dbReference type="CDD" id="cd21124">
    <property type="entry name" value="SPASM_CteB-like"/>
    <property type="match status" value="1"/>
</dbReference>
<evidence type="ECO:0000313" key="9">
    <source>
        <dbReference type="Proteomes" id="UP001524473"/>
    </source>
</evidence>
<evidence type="ECO:0000256" key="1">
    <source>
        <dbReference type="ARBA" id="ARBA00001966"/>
    </source>
</evidence>
<gene>
    <name evidence="8" type="primary">scfB</name>
    <name evidence="8" type="ORF">NE695_00955</name>
</gene>
<evidence type="ECO:0000259" key="7">
    <source>
        <dbReference type="PROSITE" id="PS51918"/>
    </source>
</evidence>
<dbReference type="RefSeq" id="WP_066863382.1">
    <property type="nucleotide sequence ID" value="NZ_CABKVV010000013.1"/>
</dbReference>
<dbReference type="SFLD" id="SFLDS00029">
    <property type="entry name" value="Radical_SAM"/>
    <property type="match status" value="1"/>
</dbReference>
<dbReference type="InterPro" id="IPR000385">
    <property type="entry name" value="MoaA_NifB_PqqE_Fe-S-bd_CS"/>
</dbReference>
<dbReference type="EMBL" id="JANFZH010000001">
    <property type="protein sequence ID" value="MCQ4838480.1"/>
    <property type="molecule type" value="Genomic_DNA"/>
</dbReference>
<keyword evidence="4" id="KW-0479">Metal-binding</keyword>
<dbReference type="InterPro" id="IPR047602">
    <property type="entry name" value="SPASM_CteB-like"/>
</dbReference>
<protein>
    <submittedName>
        <fullName evidence="8">Thioether cross-link-forming SCIFF peptide maturase</fullName>
    </submittedName>
</protein>
<dbReference type="PROSITE" id="PS51918">
    <property type="entry name" value="RADICAL_SAM"/>
    <property type="match status" value="1"/>
</dbReference>
<keyword evidence="9" id="KW-1185">Reference proteome</keyword>
<sequence length="458" mass="52273">MVHQYKLNGYNIVLDTCSGSVHVVDDVAYDIIALYQQHEAEEIVKEILSKYDGLPDITREEVLLCLEDIRALEKAGKLFSADIYENMAFDFKNRSQVVKALCLHVAHTCNLNCSYCFASQGKYQGDRALMSFEVGKQAFDFLIANSGSRRNLEVDFFGGEPLMNWEVVKRLVAYAREQEKLHDKNFRFTLTTNGMLLSDEVDDFLNREMSNVVLSLDGRKEIHDHLRKDYAGRGSYDAIVPKFKRLVEKRGGKNYYMRGTFTHNNVDFTNDIFHMADLGFTELSMEPVVCAPTDPYALTEEDLPELFRQYELLAEEMIRRKKAGNGFVFYHYMLDLKNGPCIYKRITGCGSGTEYMAVTPWGELFPCHQFVGDPKYSLGNIWDGVTNLAVQEEFRHCNAYARPECRDCWAKLYCSGGCAANAYHATGKISGVYEYGCELFKKRIECAVMMQVAESEEA</sequence>
<dbReference type="SUPFAM" id="SSF102114">
    <property type="entry name" value="Radical SAM enzymes"/>
    <property type="match status" value="1"/>
</dbReference>
<dbReference type="NCBIfam" id="TIGR03974">
    <property type="entry name" value="rSAM_six_Cys"/>
    <property type="match status" value="1"/>
</dbReference>
<dbReference type="PROSITE" id="PS01305">
    <property type="entry name" value="MOAA_NIFB_PQQE"/>
    <property type="match status" value="1"/>
</dbReference>
<comment type="caution">
    <text evidence="8">The sequence shown here is derived from an EMBL/GenBank/DDBJ whole genome shotgun (WGS) entry which is preliminary data.</text>
</comment>
<keyword evidence="5" id="KW-0408">Iron</keyword>
<dbReference type="InterPro" id="IPR058240">
    <property type="entry name" value="rSAM_sf"/>
</dbReference>
<dbReference type="InterPro" id="IPR013785">
    <property type="entry name" value="Aldolase_TIM"/>
</dbReference>
<dbReference type="PANTHER" id="PTHR43273">
    <property type="entry name" value="ANAEROBIC SULFATASE-MATURATING ENZYME HOMOLOG ASLB-RELATED"/>
    <property type="match status" value="1"/>
</dbReference>
<dbReference type="NCBIfam" id="TIGR04085">
    <property type="entry name" value="rSAM_more_4Fe4S"/>
    <property type="match status" value="1"/>
</dbReference>
<dbReference type="InterPro" id="IPR007197">
    <property type="entry name" value="rSAM"/>
</dbReference>
<feature type="domain" description="Radical SAM core" evidence="7">
    <location>
        <begin position="95"/>
        <end position="325"/>
    </location>
</feature>
<name>A0ABT1RUY2_9FIRM</name>
<dbReference type="Gene3D" id="3.20.20.70">
    <property type="entry name" value="Aldolase class I"/>
    <property type="match status" value="1"/>
</dbReference>
<dbReference type="Proteomes" id="UP001524473">
    <property type="component" value="Unassembled WGS sequence"/>
</dbReference>
<evidence type="ECO:0000256" key="4">
    <source>
        <dbReference type="ARBA" id="ARBA00022723"/>
    </source>
</evidence>